<dbReference type="EMBL" id="CADCTK010000656">
    <property type="protein sequence ID" value="CAA9271281.1"/>
    <property type="molecule type" value="Genomic_DNA"/>
</dbReference>
<reference evidence="1" key="1">
    <citation type="submission" date="2020-02" db="EMBL/GenBank/DDBJ databases">
        <authorList>
            <person name="Meier V. D."/>
        </authorList>
    </citation>
    <scope>NUCLEOTIDE SEQUENCE</scope>
    <source>
        <strain evidence="1">AVDCRST_MAG26</strain>
    </source>
</reference>
<sequence>ELRGQDHDVPGLRRAIYVHGGRTGILRPEGLYQRSHALPRLPRGPQGQWRRTQQRWWLRRWSRQLWQRRRRWLRLFEPRRRARDVHDDLLVLRPRGPGTVRTARRQARLLLGLLSVSAEWLGRRRSLV</sequence>
<evidence type="ECO:0000313" key="1">
    <source>
        <dbReference type="EMBL" id="CAA9271281.1"/>
    </source>
</evidence>
<organism evidence="1">
    <name type="scientific">uncultured Chloroflexia bacterium</name>
    <dbReference type="NCBI Taxonomy" id="1672391"/>
    <lineage>
        <taxon>Bacteria</taxon>
        <taxon>Bacillati</taxon>
        <taxon>Chloroflexota</taxon>
        <taxon>Chloroflexia</taxon>
        <taxon>environmental samples</taxon>
    </lineage>
</organism>
<protein>
    <submittedName>
        <fullName evidence="1">Uncharacterized protein</fullName>
    </submittedName>
</protein>
<proteinExistence type="predicted"/>
<feature type="non-terminal residue" evidence="1">
    <location>
        <position position="1"/>
    </location>
</feature>
<feature type="non-terminal residue" evidence="1">
    <location>
        <position position="128"/>
    </location>
</feature>
<name>A0A6J4JA98_9CHLR</name>
<accession>A0A6J4JA98</accession>
<dbReference type="AlphaFoldDB" id="A0A6J4JA98"/>
<gene>
    <name evidence="1" type="ORF">AVDCRST_MAG26-2835</name>
</gene>